<comment type="caution">
    <text evidence="2">The sequence shown here is derived from an EMBL/GenBank/DDBJ whole genome shotgun (WGS) entry which is preliminary data.</text>
</comment>
<proteinExistence type="predicted"/>
<feature type="transmembrane region" description="Helical" evidence="1">
    <location>
        <begin position="12"/>
        <end position="34"/>
    </location>
</feature>
<accession>T1B9U5</accession>
<keyword evidence="1" id="KW-0472">Membrane</keyword>
<sequence>MEMTEANRIKYLRIALVLVGLTFTFGIWPLGIVWPSGWSWHAGGRSYYYEMIVTIYATLGIFLILAARDPPGKPQPDLVHRLVQRRARRGHGRAVV</sequence>
<keyword evidence="1" id="KW-0812">Transmembrane</keyword>
<organism evidence="2">
    <name type="scientific">mine drainage metagenome</name>
    <dbReference type="NCBI Taxonomy" id="410659"/>
    <lineage>
        <taxon>unclassified sequences</taxon>
        <taxon>metagenomes</taxon>
        <taxon>ecological metagenomes</taxon>
    </lineage>
</organism>
<dbReference type="EMBL" id="AUZX01005760">
    <property type="protein sequence ID" value="EQD66657.1"/>
    <property type="molecule type" value="Genomic_DNA"/>
</dbReference>
<keyword evidence="1" id="KW-1133">Transmembrane helix</keyword>
<evidence type="ECO:0000313" key="2">
    <source>
        <dbReference type="EMBL" id="EQD66657.1"/>
    </source>
</evidence>
<dbReference type="AlphaFoldDB" id="T1B9U5"/>
<reference evidence="2" key="2">
    <citation type="journal article" date="2014" name="ISME J.">
        <title>Microbial stratification in low pH oxic and suboxic macroscopic growths along an acid mine drainage.</title>
        <authorList>
            <person name="Mendez-Garcia C."/>
            <person name="Mesa V."/>
            <person name="Sprenger R.R."/>
            <person name="Richter M."/>
            <person name="Diez M.S."/>
            <person name="Solano J."/>
            <person name="Bargiela R."/>
            <person name="Golyshina O.V."/>
            <person name="Manteca A."/>
            <person name="Ramos J.L."/>
            <person name="Gallego J.R."/>
            <person name="Llorente I."/>
            <person name="Martins Dos Santos V.A."/>
            <person name="Jensen O.N."/>
            <person name="Pelaez A.I."/>
            <person name="Sanchez J."/>
            <person name="Ferrer M."/>
        </authorList>
    </citation>
    <scope>NUCLEOTIDE SEQUENCE</scope>
</reference>
<protein>
    <submittedName>
        <fullName evidence="2">Uncharacterized protein</fullName>
    </submittedName>
</protein>
<name>T1B9U5_9ZZZZ</name>
<evidence type="ECO:0000256" key="1">
    <source>
        <dbReference type="SAM" id="Phobius"/>
    </source>
</evidence>
<dbReference type="Pfam" id="PF20337">
    <property type="entry name" value="DUF6632"/>
    <property type="match status" value="1"/>
</dbReference>
<feature type="transmembrane region" description="Helical" evidence="1">
    <location>
        <begin position="46"/>
        <end position="67"/>
    </location>
</feature>
<reference evidence="2" key="1">
    <citation type="submission" date="2013-08" db="EMBL/GenBank/DDBJ databases">
        <authorList>
            <person name="Mendez C."/>
            <person name="Richter M."/>
            <person name="Ferrer M."/>
            <person name="Sanchez J."/>
        </authorList>
    </citation>
    <scope>NUCLEOTIDE SEQUENCE</scope>
</reference>
<dbReference type="InterPro" id="IPR046572">
    <property type="entry name" value="DUF6632"/>
</dbReference>
<gene>
    <name evidence="2" type="ORF">B1A_08040</name>
</gene>